<dbReference type="EMBL" id="HBIP01034336">
    <property type="protein sequence ID" value="CAE0505875.1"/>
    <property type="molecule type" value="Transcribed_RNA"/>
</dbReference>
<keyword evidence="2" id="KW-0732">Signal</keyword>
<evidence type="ECO:0000256" key="1">
    <source>
        <dbReference type="SAM" id="MobiDB-lite"/>
    </source>
</evidence>
<name>A0A7S3R8K0_DUNTE</name>
<gene>
    <name evidence="3" type="ORF">DTER00134_LOCUS20948</name>
</gene>
<accession>A0A7S3R8K0</accession>
<evidence type="ECO:0000256" key="2">
    <source>
        <dbReference type="SAM" id="SignalP"/>
    </source>
</evidence>
<feature type="compositionally biased region" description="Polar residues" evidence="1">
    <location>
        <begin position="85"/>
        <end position="102"/>
    </location>
</feature>
<feature type="signal peptide" evidence="2">
    <location>
        <begin position="1"/>
        <end position="18"/>
    </location>
</feature>
<reference evidence="3" key="1">
    <citation type="submission" date="2021-01" db="EMBL/GenBank/DDBJ databases">
        <authorList>
            <person name="Corre E."/>
            <person name="Pelletier E."/>
            <person name="Niang G."/>
            <person name="Scheremetjew M."/>
            <person name="Finn R."/>
            <person name="Kale V."/>
            <person name="Holt S."/>
            <person name="Cochrane G."/>
            <person name="Meng A."/>
            <person name="Brown T."/>
            <person name="Cohen L."/>
        </authorList>
    </citation>
    <scope>NUCLEOTIDE SEQUENCE</scope>
    <source>
        <strain evidence="3">CCMP1320</strain>
    </source>
</reference>
<dbReference type="AlphaFoldDB" id="A0A7S3R8K0"/>
<organism evidence="3">
    <name type="scientific">Dunaliella tertiolecta</name>
    <name type="common">Green alga</name>
    <dbReference type="NCBI Taxonomy" id="3047"/>
    <lineage>
        <taxon>Eukaryota</taxon>
        <taxon>Viridiplantae</taxon>
        <taxon>Chlorophyta</taxon>
        <taxon>core chlorophytes</taxon>
        <taxon>Chlorophyceae</taxon>
        <taxon>CS clade</taxon>
        <taxon>Chlamydomonadales</taxon>
        <taxon>Dunaliellaceae</taxon>
        <taxon>Dunaliella</taxon>
    </lineage>
</organism>
<sequence length="134" mass="13462">MRQVCVVLALDSLQAVLGQSQAGERLSSPPSEGRASLSGAEAIWNPSKLHLSSTPGSQSNSAPLPRLAPPANSAVVDELLGARPSGTNAGPESGAPISSGQISNPLGLASANAAGGQLVQIVDAEGQVGYYYNE</sequence>
<feature type="compositionally biased region" description="Polar residues" evidence="1">
    <location>
        <begin position="50"/>
        <end position="62"/>
    </location>
</feature>
<evidence type="ECO:0000313" key="3">
    <source>
        <dbReference type="EMBL" id="CAE0505875.1"/>
    </source>
</evidence>
<protein>
    <submittedName>
        <fullName evidence="3">Uncharacterized protein</fullName>
    </submittedName>
</protein>
<feature type="region of interest" description="Disordered" evidence="1">
    <location>
        <begin position="47"/>
        <end position="102"/>
    </location>
</feature>
<proteinExistence type="predicted"/>
<feature type="chain" id="PRO_5031486616" evidence="2">
    <location>
        <begin position="19"/>
        <end position="134"/>
    </location>
</feature>
<feature type="region of interest" description="Disordered" evidence="1">
    <location>
        <begin position="20"/>
        <end position="39"/>
    </location>
</feature>